<dbReference type="CDD" id="cd00397">
    <property type="entry name" value="DNA_BRE_C"/>
    <property type="match status" value="1"/>
</dbReference>
<evidence type="ECO:0000313" key="3">
    <source>
        <dbReference type="EMBL" id="RNI24827.1"/>
    </source>
</evidence>
<organism evidence="3 4">
    <name type="scientific">Flexivirga caeni</name>
    <dbReference type="NCBI Taxonomy" id="2294115"/>
    <lineage>
        <taxon>Bacteria</taxon>
        <taxon>Bacillati</taxon>
        <taxon>Actinomycetota</taxon>
        <taxon>Actinomycetes</taxon>
        <taxon>Micrococcales</taxon>
        <taxon>Dermacoccaceae</taxon>
        <taxon>Flexivirga</taxon>
    </lineage>
</organism>
<dbReference type="InterPro" id="IPR050090">
    <property type="entry name" value="Tyrosine_recombinase_XerCD"/>
</dbReference>
<keyword evidence="1" id="KW-0233">DNA recombination</keyword>
<feature type="domain" description="Tyr recombinase" evidence="2">
    <location>
        <begin position="482"/>
        <end position="703"/>
    </location>
</feature>
<gene>
    <name evidence="3" type="ORF">EFY87_03810</name>
</gene>
<dbReference type="GO" id="GO:0015074">
    <property type="term" value="P:DNA integration"/>
    <property type="evidence" value="ECO:0007669"/>
    <property type="project" value="InterPro"/>
</dbReference>
<dbReference type="GO" id="GO:0006310">
    <property type="term" value="P:DNA recombination"/>
    <property type="evidence" value="ECO:0007669"/>
    <property type="project" value="UniProtKB-KW"/>
</dbReference>
<evidence type="ECO:0000313" key="4">
    <source>
        <dbReference type="Proteomes" id="UP000271678"/>
    </source>
</evidence>
<dbReference type="GO" id="GO:0003677">
    <property type="term" value="F:DNA binding"/>
    <property type="evidence" value="ECO:0007669"/>
    <property type="project" value="InterPro"/>
</dbReference>
<dbReference type="InterPro" id="IPR011010">
    <property type="entry name" value="DNA_brk_join_enz"/>
</dbReference>
<dbReference type="PANTHER" id="PTHR30349:SF64">
    <property type="entry name" value="PROPHAGE INTEGRASE INTD-RELATED"/>
    <property type="match status" value="1"/>
</dbReference>
<dbReference type="Proteomes" id="UP000271678">
    <property type="component" value="Unassembled WGS sequence"/>
</dbReference>
<evidence type="ECO:0000259" key="2">
    <source>
        <dbReference type="PROSITE" id="PS51898"/>
    </source>
</evidence>
<comment type="caution">
    <text evidence="3">The sequence shown here is derived from an EMBL/GenBank/DDBJ whole genome shotgun (WGS) entry which is preliminary data.</text>
</comment>
<accession>A0A3M9MI54</accession>
<name>A0A3M9MI54_9MICO</name>
<dbReference type="AlphaFoldDB" id="A0A3M9MI54"/>
<dbReference type="Gene3D" id="1.10.443.10">
    <property type="entry name" value="Intergrase catalytic core"/>
    <property type="match status" value="1"/>
</dbReference>
<dbReference type="Pfam" id="PF00589">
    <property type="entry name" value="Phage_integrase"/>
    <property type="match status" value="1"/>
</dbReference>
<dbReference type="InterPro" id="IPR013762">
    <property type="entry name" value="Integrase-like_cat_sf"/>
</dbReference>
<evidence type="ECO:0000256" key="1">
    <source>
        <dbReference type="ARBA" id="ARBA00023172"/>
    </source>
</evidence>
<keyword evidence="4" id="KW-1185">Reference proteome</keyword>
<protein>
    <submittedName>
        <fullName evidence="3">Site-specific integrase</fullName>
    </submittedName>
</protein>
<dbReference type="InterPro" id="IPR002104">
    <property type="entry name" value="Integrase_catalytic"/>
</dbReference>
<proteinExistence type="predicted"/>
<reference evidence="3 4" key="1">
    <citation type="submission" date="2018-11" db="EMBL/GenBank/DDBJ databases">
        <title>Draft genome of Simplicispira Flexivirga sp. BO-16.</title>
        <authorList>
            <person name="Im W.T."/>
        </authorList>
    </citation>
    <scope>NUCLEOTIDE SEQUENCE [LARGE SCALE GENOMIC DNA]</scope>
    <source>
        <strain evidence="3 4">BO-16</strain>
    </source>
</reference>
<dbReference type="EMBL" id="RJJQ01000002">
    <property type="protein sequence ID" value="RNI24827.1"/>
    <property type="molecule type" value="Genomic_DNA"/>
</dbReference>
<sequence length="830" mass="93436">MTAGNRTDVEADTESIPEIDLSLPSQVYIPERSRLLRAAGHEIVFDPAPQPHRLWDVGAIRREARSAGARYTDSTPEITRAVRGTGCVLDYLMVFDGEDWQQRWDRTPLADGSVGSTDDVVQEVFTRCALGGDSKSPRSGQRADIRRGIQMLIALDVVRPRAAFLVPFVTPWLAAHLHVVRADPDYARVFADLDLSGFNGRSTKYVRRSWTRNRLAQLCAVTGKPIGGLAVDDLVAFAYDYSATGKHLSGVQEINSLLAKHGLIDGDYTARRKRLGRKNAAQFVSHYGVKSPTIARVLTAYLERRFITLDYSTQASVACTLVRNFWCVIEQLDPGCDTLAISEDVAEAWKEWLRHLRTPTGEPIRPRSAFLDEVATVRGMYLDIQEWAHEEPERWGQWAVRCPVSAIETKGAEKLRRLAKQRSHDRTRDRLPNVERLVNVAAHCYQQLTQMMAAASALDRGATFTHDGVTYRRTDAPGNDHLRVTQVSNDRKIDLVHAEESAFWGYAIVVLLRHTGLRIEELLEISQIAIRDYVHPDPVVGRVPLLHVAPSKNDKERCIVLEPEAVAVLGAILQRIRRVTGCGRNLPPIVGYDYHERRNLPPLPLIMRRTAGKGFKHGNTRPMTPAYVKIVIDQLNKEAAITDHAGRPVAYTPHDFRRIFATERQNSGDMPPHIIQALLGHANLTTTQGYAAVFPNDVIRAHSSWIAARRQTRADEYRASTQDEWDSFTENFMSRSIAIGTCMRQYESACDHEYACERCDLAQVDEDGVQRLRQTRTNVIDQVSEAETRGWRGEQEAKRAVLEAITRKINDFEAAQNRTRIVHLGIPAVR</sequence>
<dbReference type="SUPFAM" id="SSF56349">
    <property type="entry name" value="DNA breaking-rejoining enzymes"/>
    <property type="match status" value="1"/>
</dbReference>
<dbReference type="PROSITE" id="PS51898">
    <property type="entry name" value="TYR_RECOMBINASE"/>
    <property type="match status" value="1"/>
</dbReference>
<dbReference type="PANTHER" id="PTHR30349">
    <property type="entry name" value="PHAGE INTEGRASE-RELATED"/>
    <property type="match status" value="1"/>
</dbReference>